<evidence type="ECO:0000313" key="6">
    <source>
        <dbReference type="EMBL" id="WEL38620.1"/>
    </source>
</evidence>
<protein>
    <recommendedName>
        <fullName evidence="4">40S ribosomal protein S6</fullName>
    </recommendedName>
</protein>
<evidence type="ECO:0000256" key="2">
    <source>
        <dbReference type="ARBA" id="ARBA00022980"/>
    </source>
</evidence>
<dbReference type="PROSITE" id="PS00578">
    <property type="entry name" value="RIBOSOMAL_S6E"/>
    <property type="match status" value="1"/>
</dbReference>
<evidence type="ECO:0000256" key="1">
    <source>
        <dbReference type="ARBA" id="ARBA00009312"/>
    </source>
</evidence>
<reference evidence="5" key="1">
    <citation type="submission" date="2021-05" db="EMBL/GenBank/DDBJ databases">
        <title>Encephalitozoon hellem ATCC 50604 Complete Genome.</title>
        <authorList>
            <person name="Mascarenhas dos Santos A.C."/>
            <person name="Julian A.T."/>
            <person name="Pombert J.-F."/>
        </authorList>
    </citation>
    <scope>NUCLEOTIDE SEQUENCE</scope>
    <source>
        <strain evidence="5">ATCC 50604</strain>
    </source>
</reference>
<dbReference type="PIRSF" id="PIRSF002129">
    <property type="entry name" value="Ribosom_S6_euk"/>
    <property type="match status" value="1"/>
</dbReference>
<name>A0A9Q9F8A0_ENCHE</name>
<keyword evidence="2 4" id="KW-0689">Ribosomal protein</keyword>
<gene>
    <name evidence="5" type="ORF">GPU96_05g09030</name>
    <name evidence="6" type="ORF">PFJ87_05g00890</name>
</gene>
<dbReference type="GO" id="GO:1990904">
    <property type="term" value="C:ribonucleoprotein complex"/>
    <property type="evidence" value="ECO:0007669"/>
    <property type="project" value="UniProtKB-KW"/>
</dbReference>
<evidence type="ECO:0000313" key="8">
    <source>
        <dbReference type="Proteomes" id="UP001217963"/>
    </source>
</evidence>
<dbReference type="Proteomes" id="UP001217963">
    <property type="component" value="Chromosome V"/>
</dbReference>
<dbReference type="InterPro" id="IPR014401">
    <property type="entry name" value="Ribosomal_eS6-like"/>
</dbReference>
<dbReference type="InterPro" id="IPR001377">
    <property type="entry name" value="Ribosomal_eS6"/>
</dbReference>
<evidence type="ECO:0000313" key="7">
    <source>
        <dbReference type="Proteomes" id="UP001059546"/>
    </source>
</evidence>
<keyword evidence="3 4" id="KW-0687">Ribonucleoprotein</keyword>
<evidence type="ECO:0000313" key="5">
    <source>
        <dbReference type="EMBL" id="UTX43163.1"/>
    </source>
</evidence>
<evidence type="ECO:0000256" key="3">
    <source>
        <dbReference type="ARBA" id="ARBA00023274"/>
    </source>
</evidence>
<dbReference type="GO" id="GO:0003735">
    <property type="term" value="F:structural constituent of ribosome"/>
    <property type="evidence" value="ECO:0007669"/>
    <property type="project" value="InterPro"/>
</dbReference>
<dbReference type="InterPro" id="IPR018282">
    <property type="entry name" value="Ribosomal_eS6_CS"/>
</dbReference>
<dbReference type="SMART" id="SM01405">
    <property type="entry name" value="Ribosomal_S6e"/>
    <property type="match status" value="1"/>
</dbReference>
<keyword evidence="8" id="KW-1185">Reference proteome</keyword>
<sequence>MKLNIAYPTNGTQKMFEIDRKYETRLYDKKIGDQFDGGILGEEFEGTIMEITGGDDYQGFPMVDGHLTKKRVRPLLSKGDAGYRCRRKGVRRRKSVRGSIVSEEICVLNLIILRPGEKDIDGLTNVVNDVSHLPRKESKLRKMFAVPDEEKNVVGYIRNIFKAECEDPKKIPKIRHNGKRIKKEQERKESIKKIKLERKRILEEERKAYLEKYFNKA</sequence>
<accession>A0A9Q9F8A0</accession>
<comment type="similarity">
    <text evidence="1 4">Belongs to the eukaryotic ribosomal protein eS6 family.</text>
</comment>
<dbReference type="GO" id="GO:0006412">
    <property type="term" value="P:translation"/>
    <property type="evidence" value="ECO:0007669"/>
    <property type="project" value="InterPro"/>
</dbReference>
<proteinExistence type="inferred from homology"/>
<organism evidence="5 7">
    <name type="scientific">Encephalitozoon hellem</name>
    <name type="common">Microsporidian parasite</name>
    <dbReference type="NCBI Taxonomy" id="27973"/>
    <lineage>
        <taxon>Eukaryota</taxon>
        <taxon>Fungi</taxon>
        <taxon>Fungi incertae sedis</taxon>
        <taxon>Microsporidia</taxon>
        <taxon>Unikaryonidae</taxon>
        <taxon>Encephalitozoon</taxon>
    </lineage>
</organism>
<dbReference type="Proteomes" id="UP001059546">
    <property type="component" value="Chromosome V"/>
</dbReference>
<dbReference type="Pfam" id="PF01092">
    <property type="entry name" value="Ribosomal_S6e"/>
    <property type="match status" value="1"/>
</dbReference>
<dbReference type="AlphaFoldDB" id="A0A9Q9F8A0"/>
<reference evidence="6 8" key="2">
    <citation type="submission" date="2023-02" db="EMBL/GenBank/DDBJ databases">
        <title>Encephalitozoon hellem ATCC 50451 complete genome.</title>
        <authorList>
            <person name="Mascarenhas dos Santos A.C."/>
            <person name="Julian A.T."/>
            <person name="Pombert J.-F."/>
        </authorList>
    </citation>
    <scope>NUCLEOTIDE SEQUENCE [LARGE SCALE GENOMIC DNA]</scope>
    <source>
        <strain evidence="6 8">ATCC 50451</strain>
    </source>
</reference>
<dbReference type="OrthoDB" id="10260596at2759"/>
<dbReference type="PANTHER" id="PTHR11502">
    <property type="entry name" value="40S RIBOSOMAL PROTEIN S6"/>
    <property type="match status" value="1"/>
</dbReference>
<evidence type="ECO:0000256" key="4">
    <source>
        <dbReference type="PIRNR" id="PIRNR002129"/>
    </source>
</evidence>
<dbReference type="EMBL" id="CP075151">
    <property type="protein sequence ID" value="UTX43163.1"/>
    <property type="molecule type" value="Genomic_DNA"/>
</dbReference>
<dbReference type="GO" id="GO:0005840">
    <property type="term" value="C:ribosome"/>
    <property type="evidence" value="ECO:0007669"/>
    <property type="project" value="UniProtKB-KW"/>
</dbReference>
<dbReference type="EMBL" id="CP119066">
    <property type="protein sequence ID" value="WEL38620.1"/>
    <property type="molecule type" value="Genomic_DNA"/>
</dbReference>